<name>A0A3M6TAF8_POCDA</name>
<dbReference type="Proteomes" id="UP000275408">
    <property type="component" value="Unassembled WGS sequence"/>
</dbReference>
<sequence>MVADYLGSPLTDVINTCIKNLYFSSAWKLARICAIPKGSQIKSEKDLRPISTLPVLSKVYERLIFRQLSVLIDKNNVLNKNISAYRKGQSTTTVLQAIRDDIVKAMKRSESTLAFNNDKTKVMILSTPQMSRVHHLDEYDPNIVKLERIKSCKLLGVHINEHLKWDDHIKHTITPIWFFFPLPQFLLRRLKRVQFAAASFVLSHYVKNFRDVLKIGWLSINERRDLNLLESCFKALHNTETWPYYLKIIKQECRKELRSSNSIRLVVPTENSTFQDNASKLFNNLPESIRNFKGYRPFLRLSRNFLCNRVQSD</sequence>
<dbReference type="AlphaFoldDB" id="A0A3M6TAF8"/>
<dbReference type="STRING" id="46731.A0A3M6TAF8"/>
<proteinExistence type="predicted"/>
<dbReference type="PANTHER" id="PTHR47510">
    <property type="entry name" value="REVERSE TRANSCRIPTASE DOMAIN-CONTAINING PROTEIN"/>
    <property type="match status" value="1"/>
</dbReference>
<dbReference type="EMBL" id="RCHS01004020">
    <property type="protein sequence ID" value="RMX38367.1"/>
    <property type="molecule type" value="Genomic_DNA"/>
</dbReference>
<evidence type="ECO:0000313" key="2">
    <source>
        <dbReference type="Proteomes" id="UP000275408"/>
    </source>
</evidence>
<gene>
    <name evidence="1" type="ORF">pdam_00005500</name>
</gene>
<comment type="caution">
    <text evidence="1">The sequence shown here is derived from an EMBL/GenBank/DDBJ whole genome shotgun (WGS) entry which is preliminary data.</text>
</comment>
<organism evidence="1 2">
    <name type="scientific">Pocillopora damicornis</name>
    <name type="common">Cauliflower coral</name>
    <name type="synonym">Millepora damicornis</name>
    <dbReference type="NCBI Taxonomy" id="46731"/>
    <lineage>
        <taxon>Eukaryota</taxon>
        <taxon>Metazoa</taxon>
        <taxon>Cnidaria</taxon>
        <taxon>Anthozoa</taxon>
        <taxon>Hexacorallia</taxon>
        <taxon>Scleractinia</taxon>
        <taxon>Astrocoeniina</taxon>
        <taxon>Pocilloporidae</taxon>
        <taxon>Pocillopora</taxon>
    </lineage>
</organism>
<protein>
    <recommendedName>
        <fullName evidence="3">Reverse transcriptase domain-containing protein</fullName>
    </recommendedName>
</protein>
<feature type="non-terminal residue" evidence="1">
    <location>
        <position position="313"/>
    </location>
</feature>
<evidence type="ECO:0008006" key="3">
    <source>
        <dbReference type="Google" id="ProtNLM"/>
    </source>
</evidence>
<evidence type="ECO:0000313" key="1">
    <source>
        <dbReference type="EMBL" id="RMX38367.1"/>
    </source>
</evidence>
<accession>A0A3M6TAF8</accession>
<keyword evidence="2" id="KW-1185">Reference proteome</keyword>
<reference evidence="1 2" key="1">
    <citation type="journal article" date="2018" name="Sci. Rep.">
        <title>Comparative analysis of the Pocillopora damicornis genome highlights role of immune system in coral evolution.</title>
        <authorList>
            <person name="Cunning R."/>
            <person name="Bay R.A."/>
            <person name="Gillette P."/>
            <person name="Baker A.C."/>
            <person name="Traylor-Knowles N."/>
        </authorList>
    </citation>
    <scope>NUCLEOTIDE SEQUENCE [LARGE SCALE GENOMIC DNA]</scope>
    <source>
        <strain evidence="1">RSMAS</strain>
        <tissue evidence="1">Whole animal</tissue>
    </source>
</reference>
<dbReference type="PANTHER" id="PTHR47510:SF3">
    <property type="entry name" value="ENDO_EXONUCLEASE_PHOSPHATASE DOMAIN-CONTAINING PROTEIN"/>
    <property type="match status" value="1"/>
</dbReference>